<comment type="caution">
    <text evidence="1">The sequence shown here is derived from an EMBL/GenBank/DDBJ whole genome shotgun (WGS) entry which is preliminary data.</text>
</comment>
<reference evidence="1" key="1">
    <citation type="submission" date="2021-04" db="EMBL/GenBank/DDBJ databases">
        <authorList>
            <person name="Hornung B."/>
        </authorList>
    </citation>
    <scope>NUCLEOTIDE SEQUENCE</scope>
    <source>
        <strain evidence="1">G5G6</strain>
    </source>
</reference>
<keyword evidence="2" id="KW-1185">Reference proteome</keyword>
<organism evidence="1 2">
    <name type="scientific">Georgfuchsia toluolica</name>
    <dbReference type="NCBI Taxonomy" id="424218"/>
    <lineage>
        <taxon>Bacteria</taxon>
        <taxon>Pseudomonadati</taxon>
        <taxon>Pseudomonadota</taxon>
        <taxon>Betaproteobacteria</taxon>
        <taxon>Nitrosomonadales</taxon>
        <taxon>Sterolibacteriaceae</taxon>
        <taxon>Georgfuchsia</taxon>
    </lineage>
</organism>
<sequence length="96" mass="10860">MKSLDDFVNSEPGYKGNIAIRVTRPTGKHGGRMEIADFAPRFKTHGSAIPVATHAFLDRRSTRYVAEQWGYHARTRSMVGLINSAIRLSIRRDRAF</sequence>
<evidence type="ECO:0000313" key="2">
    <source>
        <dbReference type="Proteomes" id="UP000742786"/>
    </source>
</evidence>
<name>A0A916J364_9PROT</name>
<evidence type="ECO:0000313" key="1">
    <source>
        <dbReference type="EMBL" id="CAG4883747.1"/>
    </source>
</evidence>
<dbReference type="EMBL" id="CAJQUM010000001">
    <property type="protein sequence ID" value="CAG4883747.1"/>
    <property type="molecule type" value="Genomic_DNA"/>
</dbReference>
<proteinExistence type="predicted"/>
<gene>
    <name evidence="1" type="ORF">GTOL_11630</name>
</gene>
<dbReference type="AlphaFoldDB" id="A0A916J364"/>
<dbReference type="Proteomes" id="UP000742786">
    <property type="component" value="Unassembled WGS sequence"/>
</dbReference>
<dbReference type="RefSeq" id="WP_220635678.1">
    <property type="nucleotide sequence ID" value="NZ_CAJQUM010000001.1"/>
</dbReference>
<accession>A0A916J364</accession>
<protein>
    <submittedName>
        <fullName evidence="1">Uncharacterized protein</fullName>
    </submittedName>
</protein>